<evidence type="ECO:0000256" key="1">
    <source>
        <dbReference type="PROSITE-ProRule" id="PRU00473"/>
    </source>
</evidence>
<dbReference type="InterPro" id="IPR050330">
    <property type="entry name" value="Bact_OuterMem_StrucFunc"/>
</dbReference>
<dbReference type="PROSITE" id="PS51123">
    <property type="entry name" value="OMPA_2"/>
    <property type="match status" value="1"/>
</dbReference>
<evidence type="ECO:0000256" key="2">
    <source>
        <dbReference type="SAM" id="Phobius"/>
    </source>
</evidence>
<keyword evidence="5" id="KW-1185">Reference proteome</keyword>
<dbReference type="Proteomes" id="UP000553343">
    <property type="component" value="Unassembled WGS sequence"/>
</dbReference>
<protein>
    <submittedName>
        <fullName evidence="4">OmpA family protein</fullName>
    </submittedName>
</protein>
<comment type="caution">
    <text evidence="4">The sequence shown here is derived from an EMBL/GenBank/DDBJ whole genome shotgun (WGS) entry which is preliminary data.</text>
</comment>
<name>A0A850T8R6_9BACT</name>
<dbReference type="PANTHER" id="PTHR30329">
    <property type="entry name" value="STATOR ELEMENT OF FLAGELLAR MOTOR COMPLEX"/>
    <property type="match status" value="1"/>
</dbReference>
<dbReference type="RefSeq" id="WP_178367357.1">
    <property type="nucleotide sequence ID" value="NZ_JACADJ010000050.1"/>
</dbReference>
<accession>A0A850T8R6</accession>
<feature type="transmembrane region" description="Helical" evidence="2">
    <location>
        <begin position="20"/>
        <end position="41"/>
    </location>
</feature>
<dbReference type="PANTHER" id="PTHR30329:SF21">
    <property type="entry name" value="LIPOPROTEIN YIAD-RELATED"/>
    <property type="match status" value="1"/>
</dbReference>
<gene>
    <name evidence="4" type="ORF">HXW94_13055</name>
</gene>
<dbReference type="AlphaFoldDB" id="A0A850T8R6"/>
<dbReference type="Pfam" id="PF00691">
    <property type="entry name" value="OmpA"/>
    <property type="match status" value="1"/>
</dbReference>
<dbReference type="InterPro" id="IPR006665">
    <property type="entry name" value="OmpA-like"/>
</dbReference>
<dbReference type="Gene3D" id="3.30.1330.60">
    <property type="entry name" value="OmpA-like domain"/>
    <property type="match status" value="1"/>
</dbReference>
<keyword evidence="1 2" id="KW-0472">Membrane</keyword>
<sequence length="215" mass="25280">MTVRQQSSNEVHIWPALLDVIIATLMIILLFMIIQYISFYLSDALVRIELRDRQDQFVEMIDAFEQAGRFPKGSITVKANGDFQMLRFSSELVFDPGRADISKNDIDRFKFLDAVGDLLKEGYHHKKLFQRLYIEGHTDTNPIRNRHYKSNWELSTARALYIANHFIRTDKIRPEYSDERLFGISGYGEYNFVESVNDLDSNRRIEILLVYSEKR</sequence>
<reference evidence="4 5" key="1">
    <citation type="submission" date="2020-06" db="EMBL/GenBank/DDBJ databases">
        <title>High-quality draft genome of sulfate reducer Desulfobacter latus type strain AcrS2 isolated from marine sediment.</title>
        <authorList>
            <person name="Hoppe M."/>
            <person name="Larsen C.K."/>
            <person name="Marshall I.P.G."/>
            <person name="Schramm A."/>
            <person name="Marietou A.G."/>
        </authorList>
    </citation>
    <scope>NUCLEOTIDE SEQUENCE [LARGE SCALE GENOMIC DNA]</scope>
    <source>
        <strain evidence="4 5">AcRS2</strain>
    </source>
</reference>
<organism evidence="4 5">
    <name type="scientific">Desulfobacter latus</name>
    <dbReference type="NCBI Taxonomy" id="2292"/>
    <lineage>
        <taxon>Bacteria</taxon>
        <taxon>Pseudomonadati</taxon>
        <taxon>Thermodesulfobacteriota</taxon>
        <taxon>Desulfobacteria</taxon>
        <taxon>Desulfobacterales</taxon>
        <taxon>Desulfobacteraceae</taxon>
        <taxon>Desulfobacter</taxon>
    </lineage>
</organism>
<dbReference type="GO" id="GO:0016020">
    <property type="term" value="C:membrane"/>
    <property type="evidence" value="ECO:0007669"/>
    <property type="project" value="UniProtKB-UniRule"/>
</dbReference>
<feature type="domain" description="OmpA-like" evidence="3">
    <location>
        <begin position="81"/>
        <end position="213"/>
    </location>
</feature>
<keyword evidence="2" id="KW-1133">Transmembrane helix</keyword>
<evidence type="ECO:0000313" key="4">
    <source>
        <dbReference type="EMBL" id="NWH05902.1"/>
    </source>
</evidence>
<dbReference type="EMBL" id="JACADJ010000050">
    <property type="protein sequence ID" value="NWH05902.1"/>
    <property type="molecule type" value="Genomic_DNA"/>
</dbReference>
<dbReference type="SUPFAM" id="SSF103088">
    <property type="entry name" value="OmpA-like"/>
    <property type="match status" value="1"/>
</dbReference>
<keyword evidence="2" id="KW-0812">Transmembrane</keyword>
<proteinExistence type="predicted"/>
<evidence type="ECO:0000313" key="5">
    <source>
        <dbReference type="Proteomes" id="UP000553343"/>
    </source>
</evidence>
<dbReference type="InterPro" id="IPR036737">
    <property type="entry name" value="OmpA-like_sf"/>
</dbReference>
<evidence type="ECO:0000259" key="3">
    <source>
        <dbReference type="PROSITE" id="PS51123"/>
    </source>
</evidence>